<dbReference type="PANTHER" id="PTHR34322">
    <property type="entry name" value="TRANSPOSASE, Y1_TNP DOMAIN-CONTAINING"/>
    <property type="match status" value="1"/>
</dbReference>
<evidence type="ECO:0000256" key="1">
    <source>
        <dbReference type="SAM" id="MobiDB-lite"/>
    </source>
</evidence>
<gene>
    <name evidence="3" type="ORF">CHH28_02815</name>
</gene>
<dbReference type="OrthoDB" id="9814067at2"/>
<dbReference type="InterPro" id="IPR002686">
    <property type="entry name" value="Transposase_17"/>
</dbReference>
<evidence type="ECO:0000259" key="2">
    <source>
        <dbReference type="SMART" id="SM01321"/>
    </source>
</evidence>
<protein>
    <submittedName>
        <fullName evidence="3">Transposase</fullName>
    </submittedName>
</protein>
<reference evidence="3 4" key="1">
    <citation type="submission" date="2017-07" db="EMBL/GenBank/DDBJ databases">
        <title>Annotated genome sequence of Bacterioplanes sanyensis isolated from Red Sea.</title>
        <authorList>
            <person name="Rehman Z.U."/>
        </authorList>
    </citation>
    <scope>NUCLEOTIDE SEQUENCE [LARGE SCALE GENOMIC DNA]</scope>
    <source>
        <strain evidence="3 4">NV9</strain>
    </source>
</reference>
<dbReference type="Proteomes" id="UP000202440">
    <property type="component" value="Chromosome"/>
</dbReference>
<proteinExistence type="predicted"/>
<sequence length="334" mass="38446">MPKPRKELVSLEATPYYHCVSRCVRRAFLCGFDQEGRSFEHRRGWIESLLLEQAQVFAVDIAAYAVMSNHFHVVLHVAQGQAASWPVREVIERWHRLYKGNAFTQRYLLGEALSSVEEQLVEKYANEWRERLTSISWFMRRLNEKIARMANEEDECTGHFWEGRFKSQALLDEKALAACMAYVDLNPVRAGMAKTPETSDYTSIKKRSRKAQQASSPNHPFQQVPELFNFAGNPRENMPEGIPMKLTDYIDLVDWTGRQIREDKPGYIDQSLPPALLRLGIDSQHWLVMTQQFESQFKGLVGSAQKLKAKLSCFFQDSKQHRTAGIGTCQKLLT</sequence>
<evidence type="ECO:0000313" key="4">
    <source>
        <dbReference type="Proteomes" id="UP000202440"/>
    </source>
</evidence>
<dbReference type="SUPFAM" id="SSF143422">
    <property type="entry name" value="Transposase IS200-like"/>
    <property type="match status" value="1"/>
</dbReference>
<dbReference type="RefSeq" id="WP_094058875.1">
    <property type="nucleotide sequence ID" value="NZ_CP022530.1"/>
</dbReference>
<dbReference type="EMBL" id="CP022530">
    <property type="protein sequence ID" value="ASP37665.1"/>
    <property type="molecule type" value="Genomic_DNA"/>
</dbReference>
<dbReference type="PANTHER" id="PTHR34322:SF2">
    <property type="entry name" value="TRANSPOSASE IS200-LIKE DOMAIN-CONTAINING PROTEIN"/>
    <property type="match status" value="1"/>
</dbReference>
<organism evidence="3 4">
    <name type="scientific">Bacterioplanes sanyensis</name>
    <dbReference type="NCBI Taxonomy" id="1249553"/>
    <lineage>
        <taxon>Bacteria</taxon>
        <taxon>Pseudomonadati</taxon>
        <taxon>Pseudomonadota</taxon>
        <taxon>Gammaproteobacteria</taxon>
        <taxon>Oceanospirillales</taxon>
        <taxon>Oceanospirillaceae</taxon>
        <taxon>Bacterioplanes</taxon>
    </lineage>
</organism>
<dbReference type="Gene3D" id="3.30.70.1290">
    <property type="entry name" value="Transposase IS200-like"/>
    <property type="match status" value="1"/>
</dbReference>
<dbReference type="InterPro" id="IPR036515">
    <property type="entry name" value="Transposase_17_sf"/>
</dbReference>
<accession>A0A222FF00</accession>
<dbReference type="SMART" id="SM01321">
    <property type="entry name" value="Y1_Tnp"/>
    <property type="match status" value="1"/>
</dbReference>
<dbReference type="GO" id="GO:0004803">
    <property type="term" value="F:transposase activity"/>
    <property type="evidence" value="ECO:0007669"/>
    <property type="project" value="InterPro"/>
</dbReference>
<dbReference type="GO" id="GO:0003677">
    <property type="term" value="F:DNA binding"/>
    <property type="evidence" value="ECO:0007669"/>
    <property type="project" value="InterPro"/>
</dbReference>
<dbReference type="GO" id="GO:0006313">
    <property type="term" value="P:DNA transposition"/>
    <property type="evidence" value="ECO:0007669"/>
    <property type="project" value="InterPro"/>
</dbReference>
<evidence type="ECO:0000313" key="3">
    <source>
        <dbReference type="EMBL" id="ASP37665.1"/>
    </source>
</evidence>
<keyword evidence="4" id="KW-1185">Reference proteome</keyword>
<name>A0A222FF00_9GAMM</name>
<dbReference type="KEGG" id="bsan:CHH28_02815"/>
<feature type="region of interest" description="Disordered" evidence="1">
    <location>
        <begin position="196"/>
        <end position="224"/>
    </location>
</feature>
<feature type="domain" description="Transposase IS200-like" evidence="2">
    <location>
        <begin position="12"/>
        <end position="186"/>
    </location>
</feature>
<dbReference type="AlphaFoldDB" id="A0A222FF00"/>
<feature type="compositionally biased region" description="Polar residues" evidence="1">
    <location>
        <begin position="211"/>
        <end position="221"/>
    </location>
</feature>